<sequence length="162" mass="17304">MAPTAHEARRTARPRPPPRTTATSLLLSLMMASGASAAMDCSHIQADNHEFDLSALKGPHNVVTSVLHAEGFTNVTYTLDLCGPLKAPEGGKKACPDGTWVCGMWHHIDPDSKADVPLEHRVIAGDAEGRALGETFTRLSPSASEKDKVKEGRPFCCWAASS</sequence>
<feature type="non-terminal residue" evidence="18">
    <location>
        <position position="162"/>
    </location>
</feature>
<dbReference type="GO" id="GO:0030659">
    <property type="term" value="C:cytoplasmic vesicle membrane"/>
    <property type="evidence" value="ECO:0007669"/>
    <property type="project" value="UniProtKB-SubCell"/>
</dbReference>
<keyword evidence="12" id="KW-0472">Membrane</keyword>
<evidence type="ECO:0000256" key="11">
    <source>
        <dbReference type="ARBA" id="ARBA00023128"/>
    </source>
</evidence>
<evidence type="ECO:0000256" key="2">
    <source>
        <dbReference type="ARBA" id="ARBA00004358"/>
    </source>
</evidence>
<name>A0A0H2TWI6_MAGP6</name>
<dbReference type="GO" id="GO:0000139">
    <property type="term" value="C:Golgi membrane"/>
    <property type="evidence" value="ECO:0007669"/>
    <property type="project" value="UniProtKB-SubCell"/>
</dbReference>
<dbReference type="Gene3D" id="2.70.130.10">
    <property type="entry name" value="Mannose-6-phosphate receptor binding domain"/>
    <property type="match status" value="1"/>
</dbReference>
<feature type="compositionally biased region" description="Basic and acidic residues" evidence="15">
    <location>
        <begin position="1"/>
        <end position="10"/>
    </location>
</feature>
<dbReference type="PROSITE" id="PS51914">
    <property type="entry name" value="MRH"/>
    <property type="match status" value="1"/>
</dbReference>
<evidence type="ECO:0000256" key="15">
    <source>
        <dbReference type="SAM" id="MobiDB-lite"/>
    </source>
</evidence>
<keyword evidence="7 16" id="KW-0732">Signal</keyword>
<keyword evidence="11" id="KW-0496">Mitochondrion</keyword>
<evidence type="ECO:0000256" key="4">
    <source>
        <dbReference type="ARBA" id="ARBA00005363"/>
    </source>
</evidence>
<evidence type="ECO:0000256" key="9">
    <source>
        <dbReference type="ARBA" id="ARBA00023006"/>
    </source>
</evidence>
<evidence type="ECO:0000259" key="17">
    <source>
        <dbReference type="PROSITE" id="PS51914"/>
    </source>
</evidence>
<evidence type="ECO:0000256" key="6">
    <source>
        <dbReference type="ARBA" id="ARBA00022692"/>
    </source>
</evidence>
<keyword evidence="9" id="KW-0072">Autophagy</keyword>
<evidence type="ECO:0000256" key="12">
    <source>
        <dbReference type="ARBA" id="ARBA00023136"/>
    </source>
</evidence>
<reference evidence="18" key="1">
    <citation type="submission" date="2010-05" db="EMBL/GenBank/DDBJ databases">
        <title>The Genome Sequence of Magnaporthe poae strain ATCC 64411.</title>
        <authorList>
            <consortium name="The Broad Institute Genome Sequencing Platform"/>
            <consortium name="Broad Institute Genome Sequencing Center for Infectious Disease"/>
            <person name="Ma L.-J."/>
            <person name="Dead R."/>
            <person name="Young S."/>
            <person name="Zeng Q."/>
            <person name="Koehrsen M."/>
            <person name="Alvarado L."/>
            <person name="Berlin A."/>
            <person name="Chapman S.B."/>
            <person name="Chen Z."/>
            <person name="Freedman E."/>
            <person name="Gellesch M."/>
            <person name="Goldberg J."/>
            <person name="Griggs A."/>
            <person name="Gujja S."/>
            <person name="Heilman E.R."/>
            <person name="Heiman D."/>
            <person name="Hepburn T."/>
            <person name="Howarth C."/>
            <person name="Jen D."/>
            <person name="Larson L."/>
            <person name="Mehta T."/>
            <person name="Neiman D."/>
            <person name="Pearson M."/>
            <person name="Roberts A."/>
            <person name="Saif S."/>
            <person name="Shea T."/>
            <person name="Shenoy N."/>
            <person name="Sisk P."/>
            <person name="Stolte C."/>
            <person name="Sykes S."/>
            <person name="Walk T."/>
            <person name="White J."/>
            <person name="Yandava C."/>
            <person name="Haas B."/>
            <person name="Nusbaum C."/>
            <person name="Birren B."/>
        </authorList>
    </citation>
    <scope>NUCLEOTIDE SEQUENCE</scope>
    <source>
        <strain evidence="18">ATCC 64411</strain>
    </source>
</reference>
<dbReference type="AlphaFoldDB" id="A0A0H2TWI6"/>
<dbReference type="VEuPathDB" id="FungiDB:MAPG_00793"/>
<dbReference type="InterPro" id="IPR018939">
    <property type="entry name" value="Autophagy-rel_prot_27"/>
</dbReference>
<keyword evidence="8" id="KW-1133">Transmembrane helix</keyword>
<dbReference type="GO" id="GO:0006914">
    <property type="term" value="P:autophagy"/>
    <property type="evidence" value="ECO:0007669"/>
    <property type="project" value="UniProtKB-KW"/>
</dbReference>
<evidence type="ECO:0000313" key="18">
    <source>
        <dbReference type="EMBL" id="KLU81709.1"/>
    </source>
</evidence>
<feature type="domain" description="MRH" evidence="17">
    <location>
        <begin position="39"/>
        <end position="162"/>
    </location>
</feature>
<evidence type="ECO:0000256" key="3">
    <source>
        <dbReference type="ARBA" id="ARBA00004614"/>
    </source>
</evidence>
<evidence type="ECO:0000256" key="8">
    <source>
        <dbReference type="ARBA" id="ARBA00022989"/>
    </source>
</evidence>
<feature type="chain" id="PRO_5005202342" description="Autophagy-related protein 27" evidence="16">
    <location>
        <begin position="38"/>
        <end position="162"/>
    </location>
</feature>
<dbReference type="InterPro" id="IPR009011">
    <property type="entry name" value="Man6P_isomerase_rcpt-bd_dom_sf"/>
</dbReference>
<keyword evidence="14" id="KW-0968">Cytoplasmic vesicle</keyword>
<gene>
    <name evidence="18" type="ORF">MAPG_00793</name>
</gene>
<dbReference type="EMBL" id="GL876966">
    <property type="protein sequence ID" value="KLU81709.1"/>
    <property type="molecule type" value="Genomic_DNA"/>
</dbReference>
<feature type="region of interest" description="Disordered" evidence="15">
    <location>
        <begin position="1"/>
        <end position="20"/>
    </location>
</feature>
<dbReference type="InterPro" id="IPR044865">
    <property type="entry name" value="MRH_dom"/>
</dbReference>
<evidence type="ECO:0000256" key="16">
    <source>
        <dbReference type="SAM" id="SignalP"/>
    </source>
</evidence>
<dbReference type="SUPFAM" id="SSF50911">
    <property type="entry name" value="Mannose 6-phosphate receptor domain"/>
    <property type="match status" value="1"/>
</dbReference>
<feature type="signal peptide" evidence="16">
    <location>
        <begin position="1"/>
        <end position="37"/>
    </location>
</feature>
<dbReference type="OrthoDB" id="29460at2759"/>
<dbReference type="GO" id="GO:0031966">
    <property type="term" value="C:mitochondrial membrane"/>
    <property type="evidence" value="ECO:0007669"/>
    <property type="project" value="UniProtKB-SubCell"/>
</dbReference>
<keyword evidence="6" id="KW-0812">Transmembrane</keyword>
<keyword evidence="10" id="KW-0333">Golgi apparatus</keyword>
<organism evidence="18">
    <name type="scientific">Magnaporthiopsis poae (strain ATCC 64411 / 73-15)</name>
    <name type="common">Kentucky bluegrass fungus</name>
    <name type="synonym">Magnaporthe poae</name>
    <dbReference type="NCBI Taxonomy" id="644358"/>
    <lineage>
        <taxon>Eukaryota</taxon>
        <taxon>Fungi</taxon>
        <taxon>Dikarya</taxon>
        <taxon>Ascomycota</taxon>
        <taxon>Pezizomycotina</taxon>
        <taxon>Sordariomycetes</taxon>
        <taxon>Sordariomycetidae</taxon>
        <taxon>Magnaporthales</taxon>
        <taxon>Magnaporthaceae</taxon>
        <taxon>Magnaporthiopsis</taxon>
    </lineage>
</organism>
<evidence type="ECO:0000256" key="7">
    <source>
        <dbReference type="ARBA" id="ARBA00022729"/>
    </source>
</evidence>
<accession>A0A0H2TWI6</accession>
<proteinExistence type="inferred from homology"/>
<comment type="subcellular location">
    <subcellularLocation>
        <location evidence="2">Cytoplasmic vesicle membrane</location>
        <topology evidence="2">Single-pass type I membrane protein</topology>
    </subcellularLocation>
    <subcellularLocation>
        <location evidence="3">Golgi apparatus membrane</location>
        <topology evidence="3">Single-pass type I membrane protein</topology>
    </subcellularLocation>
    <subcellularLocation>
        <location evidence="1">Mitochondrion membrane</location>
        <topology evidence="1">Single-pass membrane protein</topology>
    </subcellularLocation>
</comment>
<evidence type="ECO:0000256" key="14">
    <source>
        <dbReference type="ARBA" id="ARBA00023329"/>
    </source>
</evidence>
<protein>
    <recommendedName>
        <fullName evidence="5">Autophagy-related protein 27</fullName>
    </recommendedName>
</protein>
<dbReference type="Pfam" id="PF09451">
    <property type="entry name" value="ATG27"/>
    <property type="match status" value="1"/>
</dbReference>
<reference evidence="18" key="2">
    <citation type="submission" date="2011-03" db="EMBL/GenBank/DDBJ databases">
        <title>Annotation of Magnaporthe poae ATCC 64411.</title>
        <authorList>
            <person name="Ma L.-J."/>
            <person name="Dead R."/>
            <person name="Young S.K."/>
            <person name="Zeng Q."/>
            <person name="Gargeya S."/>
            <person name="Fitzgerald M."/>
            <person name="Haas B."/>
            <person name="Abouelleil A."/>
            <person name="Alvarado L."/>
            <person name="Arachchi H.M."/>
            <person name="Berlin A."/>
            <person name="Brown A."/>
            <person name="Chapman S.B."/>
            <person name="Chen Z."/>
            <person name="Dunbar C."/>
            <person name="Freedman E."/>
            <person name="Gearin G."/>
            <person name="Gellesch M."/>
            <person name="Goldberg J."/>
            <person name="Griggs A."/>
            <person name="Gujja S."/>
            <person name="Heiman D."/>
            <person name="Howarth C."/>
            <person name="Larson L."/>
            <person name="Lui A."/>
            <person name="MacDonald P.J.P."/>
            <person name="Mehta T."/>
            <person name="Montmayeur A."/>
            <person name="Murphy C."/>
            <person name="Neiman D."/>
            <person name="Pearson M."/>
            <person name="Priest M."/>
            <person name="Roberts A."/>
            <person name="Saif S."/>
            <person name="Shea T."/>
            <person name="Shenoy N."/>
            <person name="Sisk P."/>
            <person name="Stolte C."/>
            <person name="Sykes S."/>
            <person name="Yandava C."/>
            <person name="Wortman J."/>
            <person name="Nusbaum C."/>
            <person name="Birren B."/>
        </authorList>
    </citation>
    <scope>NUCLEOTIDE SEQUENCE</scope>
    <source>
        <strain evidence="18">ATCC 64411</strain>
    </source>
</reference>
<comment type="similarity">
    <text evidence="4">Belongs to the ATG27 family.</text>
</comment>
<evidence type="ECO:0000256" key="13">
    <source>
        <dbReference type="ARBA" id="ARBA00023157"/>
    </source>
</evidence>
<evidence type="ECO:0000256" key="1">
    <source>
        <dbReference type="ARBA" id="ARBA00004304"/>
    </source>
</evidence>
<evidence type="ECO:0000256" key="10">
    <source>
        <dbReference type="ARBA" id="ARBA00023034"/>
    </source>
</evidence>
<evidence type="ECO:0000256" key="5">
    <source>
        <dbReference type="ARBA" id="ARBA00013776"/>
    </source>
</evidence>
<keyword evidence="13" id="KW-1015">Disulfide bond</keyword>